<dbReference type="EMBL" id="CAICTM010000875">
    <property type="protein sequence ID" value="CAB9517725.1"/>
    <property type="molecule type" value="Genomic_DNA"/>
</dbReference>
<comment type="caution">
    <text evidence="2">The sequence shown here is derived from an EMBL/GenBank/DDBJ whole genome shotgun (WGS) entry which is preliminary data.</text>
</comment>
<organism evidence="2 3">
    <name type="scientific">Seminavis robusta</name>
    <dbReference type="NCBI Taxonomy" id="568900"/>
    <lineage>
        <taxon>Eukaryota</taxon>
        <taxon>Sar</taxon>
        <taxon>Stramenopiles</taxon>
        <taxon>Ochrophyta</taxon>
        <taxon>Bacillariophyta</taxon>
        <taxon>Bacillariophyceae</taxon>
        <taxon>Bacillariophycidae</taxon>
        <taxon>Naviculales</taxon>
        <taxon>Naviculaceae</taxon>
        <taxon>Seminavis</taxon>
    </lineage>
</organism>
<reference evidence="2" key="1">
    <citation type="submission" date="2020-06" db="EMBL/GenBank/DDBJ databases">
        <authorList>
            <consortium name="Plant Systems Biology data submission"/>
        </authorList>
    </citation>
    <scope>NUCLEOTIDE SEQUENCE</scope>
    <source>
        <strain evidence="2">D6</strain>
    </source>
</reference>
<sequence length="861" mass="98769">MKFPRKKLGMDWWWNARRRRPKEEEASENNSGTEPKNSNATVGILLQDYSSVTTTACGTAERYLRYCASDAREEYWKTFWDEKLPKDAQFRLLQVHFLRKDGQRMTAAIPVCACMTVGDLLRGVQRIPSFSGSTFQKGHLFFVINGWRVLHLPDGWNSEAISTEQLFNTLNQDIGSLHVLQGISPGATTEPEPFMGVFPYRYRVSEISVLLIHCIIVIPLKLLSRHNKVDSFKCNVENPTEGETGKIDSNEYVSLEVALAPYDTVDGMKRLIERKTGLPMKIQRLAHGDAELHGFVRLREVMPNVCERTFQPLLKVMDSPYAFVVRTLSGETMPWYRTASTITLFELKQTIARKTKIPVETQFLMFRGRELTVEDQIADCDIQEGSVVHCMAIPEGRQSIDLMYKEFCPFPIPLAENRAISLSQLKRLAATIIQCCETERWTSTDPKSKGAHPLRPEDVTFYDLLHHYIRPLTKPYKCSYVELVAEIEQVSTWYVSHSWQAPVLDFVACLEQHAYDYNLDEESAFYWVSACALRQNDLDTEISDYAPVQDSPFYNAMNRAKKIVSILDDEGIAYKRIWCTFEIFVALSQHTYDSYALTLDDTETRRAVGLRGSRRHDYRYNYNHYLQNYYRIRFPLHLCLKALEVRLEEAEASREFDRRRILHHIVGNHGEKSSSEDPPRQHQKYDELNALLNENFAVSAIRGAALAGAGKGVLNTIRTSLGASNVTELHLSFEGCFEFQARHFAMALPHTLDHLSLDFSRIPFTTSHEFAIGLGRLQNLRTLSIKCVFCDNLICANALWKELGALSNLEVLHLDFNGCKRLDSFSELRLEKAMTRLTKLRGYTFLFKVQDDSSDYFARGI</sequence>
<dbReference type="PROSITE" id="PS50053">
    <property type="entry name" value="UBIQUITIN_2"/>
    <property type="match status" value="1"/>
</dbReference>
<dbReference type="InterPro" id="IPR050158">
    <property type="entry name" value="Ubiquitin_ubiquitin-like"/>
</dbReference>
<proteinExistence type="predicted"/>
<dbReference type="InterPro" id="IPR032675">
    <property type="entry name" value="LRR_dom_sf"/>
</dbReference>
<dbReference type="Pfam" id="PF00240">
    <property type="entry name" value="ubiquitin"/>
    <property type="match status" value="1"/>
</dbReference>
<protein>
    <recommendedName>
        <fullName evidence="1">Ubiquitin-like domain-containing protein</fullName>
    </recommendedName>
</protein>
<dbReference type="Gene3D" id="3.10.20.90">
    <property type="entry name" value="Phosphatidylinositol 3-kinase Catalytic Subunit, Chain A, domain 1"/>
    <property type="match status" value="1"/>
</dbReference>
<accession>A0A9N8EC67</accession>
<name>A0A9N8EC67_9STRA</name>
<dbReference type="Proteomes" id="UP001153069">
    <property type="component" value="Unassembled WGS sequence"/>
</dbReference>
<keyword evidence="3" id="KW-1185">Reference proteome</keyword>
<dbReference type="PANTHER" id="PTHR10666">
    <property type="entry name" value="UBIQUITIN"/>
    <property type="match status" value="1"/>
</dbReference>
<dbReference type="AlphaFoldDB" id="A0A9N8EC67"/>
<evidence type="ECO:0000313" key="2">
    <source>
        <dbReference type="EMBL" id="CAB9517725.1"/>
    </source>
</evidence>
<dbReference type="InterPro" id="IPR029071">
    <property type="entry name" value="Ubiquitin-like_domsf"/>
</dbReference>
<dbReference type="SUPFAM" id="SSF54236">
    <property type="entry name" value="Ubiquitin-like"/>
    <property type="match status" value="1"/>
</dbReference>
<dbReference type="InterPro" id="IPR000626">
    <property type="entry name" value="Ubiquitin-like_dom"/>
</dbReference>
<dbReference type="CDD" id="cd17039">
    <property type="entry name" value="Ubl_ubiquitin_like"/>
    <property type="match status" value="2"/>
</dbReference>
<dbReference type="Gene3D" id="3.80.10.10">
    <property type="entry name" value="Ribonuclease Inhibitor"/>
    <property type="match status" value="1"/>
</dbReference>
<gene>
    <name evidence="2" type="ORF">SEMRO_876_G214490.1</name>
</gene>
<dbReference type="SUPFAM" id="SSF52047">
    <property type="entry name" value="RNI-like"/>
    <property type="match status" value="1"/>
</dbReference>
<feature type="domain" description="Ubiquitin-like" evidence="1">
    <location>
        <begin position="321"/>
        <end position="389"/>
    </location>
</feature>
<evidence type="ECO:0000259" key="1">
    <source>
        <dbReference type="PROSITE" id="PS50053"/>
    </source>
</evidence>
<evidence type="ECO:0000313" key="3">
    <source>
        <dbReference type="Proteomes" id="UP001153069"/>
    </source>
</evidence>